<organism evidence="3 4">
    <name type="scientific">Consotaella salsifontis</name>
    <dbReference type="NCBI Taxonomy" id="1365950"/>
    <lineage>
        <taxon>Bacteria</taxon>
        <taxon>Pseudomonadati</taxon>
        <taxon>Pseudomonadota</taxon>
        <taxon>Alphaproteobacteria</taxon>
        <taxon>Hyphomicrobiales</taxon>
        <taxon>Aurantimonadaceae</taxon>
        <taxon>Consotaella</taxon>
    </lineage>
</organism>
<gene>
    <name evidence="3" type="ORF">SAMN05428963_103282</name>
</gene>
<protein>
    <submittedName>
        <fullName evidence="3">DNA-binding transcriptional regulator, CsgD family</fullName>
    </submittedName>
</protein>
<proteinExistence type="predicted"/>
<feature type="region of interest" description="Disordered" evidence="1">
    <location>
        <begin position="106"/>
        <end position="130"/>
    </location>
</feature>
<evidence type="ECO:0000313" key="3">
    <source>
        <dbReference type="EMBL" id="SJZ85119.1"/>
    </source>
</evidence>
<dbReference type="EMBL" id="FUXL01000003">
    <property type="protein sequence ID" value="SJZ85119.1"/>
    <property type="molecule type" value="Genomic_DNA"/>
</dbReference>
<evidence type="ECO:0000256" key="1">
    <source>
        <dbReference type="SAM" id="MobiDB-lite"/>
    </source>
</evidence>
<reference evidence="3 4" key="1">
    <citation type="submission" date="2017-02" db="EMBL/GenBank/DDBJ databases">
        <authorList>
            <person name="Peterson S.W."/>
        </authorList>
    </citation>
    <scope>NUCLEOTIDE SEQUENCE [LARGE SCALE GENOMIC DNA]</scope>
    <source>
        <strain evidence="3 4">USBA 369</strain>
    </source>
</reference>
<dbReference type="PROSITE" id="PS50043">
    <property type="entry name" value="HTH_LUXR_2"/>
    <property type="match status" value="1"/>
</dbReference>
<dbReference type="Proteomes" id="UP000190135">
    <property type="component" value="Unassembled WGS sequence"/>
</dbReference>
<evidence type="ECO:0000313" key="4">
    <source>
        <dbReference type="Proteomes" id="UP000190135"/>
    </source>
</evidence>
<dbReference type="AlphaFoldDB" id="A0A1T4P0Z8"/>
<dbReference type="GO" id="GO:0003677">
    <property type="term" value="F:DNA binding"/>
    <property type="evidence" value="ECO:0007669"/>
    <property type="project" value="UniProtKB-KW"/>
</dbReference>
<evidence type="ECO:0000259" key="2">
    <source>
        <dbReference type="PROSITE" id="PS50043"/>
    </source>
</evidence>
<dbReference type="Gene3D" id="1.10.10.10">
    <property type="entry name" value="Winged helix-like DNA-binding domain superfamily/Winged helix DNA-binding domain"/>
    <property type="match status" value="1"/>
</dbReference>
<dbReference type="STRING" id="1365950.SAMN05428963_103282"/>
<dbReference type="SUPFAM" id="SSF46894">
    <property type="entry name" value="C-terminal effector domain of the bipartite response regulators"/>
    <property type="match status" value="1"/>
</dbReference>
<dbReference type="InterPro" id="IPR036388">
    <property type="entry name" value="WH-like_DNA-bd_sf"/>
</dbReference>
<dbReference type="SMART" id="SM00421">
    <property type="entry name" value="HTH_LUXR"/>
    <property type="match status" value="1"/>
</dbReference>
<keyword evidence="4" id="KW-1185">Reference proteome</keyword>
<dbReference type="InterPro" id="IPR016032">
    <property type="entry name" value="Sig_transdc_resp-reg_C-effctor"/>
</dbReference>
<dbReference type="InterPro" id="IPR000792">
    <property type="entry name" value="Tscrpt_reg_LuxR_C"/>
</dbReference>
<name>A0A1T4P0Z8_9HYPH</name>
<sequence length="366" mass="39724">MDRAKWRAVAALIDSIYDGALNGNFQPVIDRLADVAPEALDALRFQGCALGWDPAQAAGEAISAHESDEAVVARCAEYNHAVSSTRPTRQSMAARDDRDERVARQNLEKDEHRAGGRRLQQNGQIGGGANERRPVHELAQILLPHLRRASELRRRLGHAELLMGAEVTLDQLRQPAAILRANREVVHSNPVAENLAARGILAIRQDRLVLSPPQADDQFAQLVEQACSGNEDPGRQPGFVMAQAAESARLCIVVARLPLDRAASPTTPFDRFGGDPLAVAFITELKGTSIVPRTVLESAFGLSPAEARVAVALAQGQTLGEIAKSSQLSRNTVRNQLAAVFEKTETRRQAELMRLIGKLGQILPIL</sequence>
<dbReference type="GO" id="GO:0006355">
    <property type="term" value="P:regulation of DNA-templated transcription"/>
    <property type="evidence" value="ECO:0007669"/>
    <property type="project" value="InterPro"/>
</dbReference>
<accession>A0A1T4P0Z8</accession>
<dbReference type="OrthoDB" id="7917312at2"/>
<feature type="domain" description="HTH luxR-type" evidence="2">
    <location>
        <begin position="295"/>
        <end position="360"/>
    </location>
</feature>
<keyword evidence="3" id="KW-0238">DNA-binding</keyword>